<dbReference type="Pfam" id="PF00294">
    <property type="entry name" value="PfkB"/>
    <property type="match status" value="1"/>
</dbReference>
<dbReference type="InterPro" id="IPR029056">
    <property type="entry name" value="Ribokinase-like"/>
</dbReference>
<evidence type="ECO:0000256" key="9">
    <source>
        <dbReference type="ARBA" id="ARBA00023277"/>
    </source>
</evidence>
<feature type="domain" description="Cytidyltransferase-like" evidence="12">
    <location>
        <begin position="354"/>
        <end position="445"/>
    </location>
</feature>
<keyword evidence="5 10" id="KW-0547">Nucleotide-binding</keyword>
<keyword evidence="7 10" id="KW-0067">ATP-binding</keyword>
<evidence type="ECO:0000313" key="13">
    <source>
        <dbReference type="EMBL" id="PKK90812.1"/>
    </source>
</evidence>
<evidence type="ECO:0000259" key="11">
    <source>
        <dbReference type="Pfam" id="PF00294"/>
    </source>
</evidence>
<evidence type="ECO:0000256" key="1">
    <source>
        <dbReference type="ARBA" id="ARBA00002319"/>
    </source>
</evidence>
<organism evidence="13 14">
    <name type="scientific">Candidatus Wallbacteria bacterium HGW-Wallbacteria-1</name>
    <dbReference type="NCBI Taxonomy" id="2013854"/>
    <lineage>
        <taxon>Bacteria</taxon>
        <taxon>Candidatus Walliibacteriota</taxon>
    </lineage>
</organism>
<evidence type="ECO:0000256" key="6">
    <source>
        <dbReference type="ARBA" id="ARBA00022777"/>
    </source>
</evidence>
<comment type="subunit">
    <text evidence="10">Homodimer.</text>
</comment>
<dbReference type="HAMAP" id="MF_01603">
    <property type="entry name" value="HldE"/>
    <property type="match status" value="1"/>
</dbReference>
<dbReference type="GO" id="GO:0005829">
    <property type="term" value="C:cytosol"/>
    <property type="evidence" value="ECO:0007669"/>
    <property type="project" value="TreeGrafter"/>
</dbReference>
<feature type="binding site" evidence="10">
    <location>
        <begin position="205"/>
        <end position="208"/>
    </location>
    <ligand>
        <name>ATP</name>
        <dbReference type="ChEBI" id="CHEBI:30616"/>
    </ligand>
</feature>
<feature type="region of interest" description="Ribokinase" evidence="10">
    <location>
        <begin position="1"/>
        <end position="326"/>
    </location>
</feature>
<evidence type="ECO:0000256" key="3">
    <source>
        <dbReference type="ARBA" id="ARBA00022679"/>
    </source>
</evidence>
<dbReference type="InterPro" id="IPR011611">
    <property type="entry name" value="PfkB_dom"/>
</dbReference>
<comment type="pathway">
    <text evidence="10">Nucleotide-sugar biosynthesis; ADP-L-glycero-beta-D-manno-heptose biosynthesis; ADP-L-glycero-beta-D-manno-heptose from D-glycero-beta-D-manno-heptose 7-phosphate: step 1/4.</text>
</comment>
<dbReference type="GO" id="GO:0033785">
    <property type="term" value="F:heptose 7-phosphate kinase activity"/>
    <property type="evidence" value="ECO:0007669"/>
    <property type="project" value="UniProtKB-UniRule"/>
</dbReference>
<accession>A0A2N1PRB6</accession>
<dbReference type="SUPFAM" id="SSF52374">
    <property type="entry name" value="Nucleotidylyl transferase"/>
    <property type="match status" value="1"/>
</dbReference>
<dbReference type="EC" id="2.7.7.70" evidence="10"/>
<evidence type="ECO:0000256" key="10">
    <source>
        <dbReference type="HAMAP-Rule" id="MF_01603"/>
    </source>
</evidence>
<dbReference type="InterPro" id="IPR004821">
    <property type="entry name" value="Cyt_trans-like"/>
</dbReference>
<dbReference type="GO" id="GO:0016773">
    <property type="term" value="F:phosphotransferase activity, alcohol group as acceptor"/>
    <property type="evidence" value="ECO:0007669"/>
    <property type="project" value="InterPro"/>
</dbReference>
<evidence type="ECO:0000256" key="4">
    <source>
        <dbReference type="ARBA" id="ARBA00022695"/>
    </source>
</evidence>
<comment type="similarity">
    <text evidence="10">In the C-terminal section; belongs to the cytidylyltransferase family.</text>
</comment>
<dbReference type="GO" id="GO:0033786">
    <property type="term" value="F:heptose-1-phosphate adenylyltransferase activity"/>
    <property type="evidence" value="ECO:0007669"/>
    <property type="project" value="UniProtKB-UniRule"/>
</dbReference>
<feature type="domain" description="Carbohydrate kinase PfkB" evidence="11">
    <location>
        <begin position="18"/>
        <end position="315"/>
    </location>
</feature>
<dbReference type="Gene3D" id="3.40.50.620">
    <property type="entry name" value="HUPs"/>
    <property type="match status" value="1"/>
</dbReference>
<reference evidence="13 14" key="1">
    <citation type="journal article" date="2017" name="ISME J.">
        <title>Potential for microbial H2 and metal transformations associated with novel bacteria and archaea in deep terrestrial subsurface sediments.</title>
        <authorList>
            <person name="Hernsdorf A.W."/>
            <person name="Amano Y."/>
            <person name="Miyakawa K."/>
            <person name="Ise K."/>
            <person name="Suzuki Y."/>
            <person name="Anantharaman K."/>
            <person name="Probst A."/>
            <person name="Burstein D."/>
            <person name="Thomas B.C."/>
            <person name="Banfield J.F."/>
        </authorList>
    </citation>
    <scope>NUCLEOTIDE SEQUENCE [LARGE SCALE GENOMIC DNA]</scope>
    <source>
        <strain evidence="13">HGW-Wallbacteria-1</strain>
    </source>
</reference>
<evidence type="ECO:0000259" key="12">
    <source>
        <dbReference type="Pfam" id="PF01467"/>
    </source>
</evidence>
<dbReference type="GO" id="GO:0005524">
    <property type="term" value="F:ATP binding"/>
    <property type="evidence" value="ECO:0007669"/>
    <property type="project" value="UniProtKB-UniRule"/>
</dbReference>
<keyword evidence="3 10" id="KW-0808">Transferase</keyword>
<evidence type="ECO:0000256" key="7">
    <source>
        <dbReference type="ARBA" id="ARBA00022840"/>
    </source>
</evidence>
<comment type="function">
    <text evidence="1 10">Catalyzes the phosphorylation of D-glycero-D-manno-heptose 7-phosphate at the C-1 position to selectively form D-glycero-beta-D-manno-heptose-1,7-bisphosphate.</text>
</comment>
<feature type="region of interest" description="Cytidylyltransferase" evidence="10">
    <location>
        <begin position="354"/>
        <end position="489"/>
    </location>
</feature>
<dbReference type="EC" id="2.7.1.167" evidence="10"/>
<dbReference type="AlphaFoldDB" id="A0A2N1PRB6"/>
<comment type="similarity">
    <text evidence="10">In the N-terminal section; belongs to the carbohydrate kinase PfkB family.</text>
</comment>
<dbReference type="SUPFAM" id="SSF53613">
    <property type="entry name" value="Ribokinase-like"/>
    <property type="match status" value="1"/>
</dbReference>
<feature type="active site" evidence="10">
    <location>
        <position position="275"/>
    </location>
</feature>
<evidence type="ECO:0000256" key="5">
    <source>
        <dbReference type="ARBA" id="ARBA00022741"/>
    </source>
</evidence>
<dbReference type="PANTHER" id="PTHR46969:SF1">
    <property type="entry name" value="BIFUNCTIONAL PROTEIN HLDE"/>
    <property type="match status" value="1"/>
</dbReference>
<gene>
    <name evidence="10" type="primary">hldE</name>
    <name evidence="13" type="ORF">CVV64_08000</name>
</gene>
<comment type="caution">
    <text evidence="13">The sequence shown here is derived from an EMBL/GenBank/DDBJ whole genome shotgun (WGS) entry which is preliminary data.</text>
</comment>
<keyword evidence="9 10" id="KW-0119">Carbohydrate metabolism</keyword>
<dbReference type="Gene3D" id="3.40.1190.20">
    <property type="match status" value="1"/>
</dbReference>
<keyword evidence="8 10" id="KW-0511">Multifunctional enzyme</keyword>
<evidence type="ECO:0000313" key="14">
    <source>
        <dbReference type="Proteomes" id="UP000233256"/>
    </source>
</evidence>
<sequence length="489" mass="52499">MTGSNLSSLLESFRGLNIAVVGDHIIDEYLQGRAVRISPEAPVQIIDVEDSKLRLGGASNVVKILATLGANPYFYSVVGNDDDAIVSRTLLDGQMSGGILLESLRQTTRKTRVLSSGQQLMRLDRENSMPIKIDEEKLILQAIEKDYSLSGLSAIVLSDYGKGVVSKGLCKGIIDWARGRNIPVIVDPKGRDWSKYSGATVVKPNLLELTAMADVKLVTDDEIADVASALCREFDISSMLITLGAKGMIYVGSGGAEHSLPTFARDVFDVTGAGDSVTAILALGVALGADMAEIMHLANAAAGIVVSRVGTCAPSSSEIMAWITGINGQSKIFSLADALVEVKRLRSAGKKILFTNGCFDLFHAGHILFLTQTRKMGDYLVLAVNDDESVTRLKGKGRPLLDLETRMRILSALECVDMVLPFHGDSPIEIIEAIQPDIMVKGSNYEKHEVEGADLVSQSGGKVEIIQSVADIRNESIKCFLESISSAVK</sequence>
<evidence type="ECO:0000256" key="8">
    <source>
        <dbReference type="ARBA" id="ARBA00023268"/>
    </source>
</evidence>
<comment type="function">
    <text evidence="2 10">Catalyzes the ADP transfer from ATP to D-glycero-beta-D-manno-heptose 1-phosphate, yielding ADP-D-glycero-beta-D-manno-heptose.</text>
</comment>
<dbReference type="PANTHER" id="PTHR46969">
    <property type="entry name" value="BIFUNCTIONAL PROTEIN HLDE"/>
    <property type="match status" value="1"/>
</dbReference>
<dbReference type="InterPro" id="IPR011913">
    <property type="entry name" value="RfaE_dom_I"/>
</dbReference>
<dbReference type="NCBIfam" id="TIGR00125">
    <property type="entry name" value="cyt_tran_rel"/>
    <property type="match status" value="1"/>
</dbReference>
<dbReference type="UniPathway" id="UPA00356">
    <property type="reaction ID" value="UER00437"/>
</dbReference>
<comment type="catalytic activity">
    <reaction evidence="10">
        <text>D-glycero-beta-D-manno-heptose 7-phosphate + ATP = D-glycero-beta-D-manno-heptose 1,7-bisphosphate + ADP + H(+)</text>
        <dbReference type="Rhea" id="RHEA:27473"/>
        <dbReference type="ChEBI" id="CHEBI:15378"/>
        <dbReference type="ChEBI" id="CHEBI:30616"/>
        <dbReference type="ChEBI" id="CHEBI:60204"/>
        <dbReference type="ChEBI" id="CHEBI:60208"/>
        <dbReference type="ChEBI" id="CHEBI:456216"/>
        <dbReference type="EC" id="2.7.1.167"/>
    </reaction>
</comment>
<dbReference type="EMBL" id="PGXC01000004">
    <property type="protein sequence ID" value="PKK90812.1"/>
    <property type="molecule type" value="Genomic_DNA"/>
</dbReference>
<comment type="pathway">
    <text evidence="10">Nucleotide-sugar biosynthesis; ADP-L-glycero-beta-D-manno-heptose biosynthesis; ADP-L-glycero-beta-D-manno-heptose from D-glycero-beta-D-manno-heptose 7-phosphate: step 3/4.</text>
</comment>
<dbReference type="Pfam" id="PF01467">
    <property type="entry name" value="CTP_transf_like"/>
    <property type="match status" value="1"/>
</dbReference>
<evidence type="ECO:0000256" key="2">
    <source>
        <dbReference type="ARBA" id="ARBA00003753"/>
    </source>
</evidence>
<dbReference type="InterPro" id="IPR023030">
    <property type="entry name" value="Bifunc_HldE"/>
</dbReference>
<dbReference type="Proteomes" id="UP000233256">
    <property type="component" value="Unassembled WGS sequence"/>
</dbReference>
<dbReference type="GO" id="GO:0097171">
    <property type="term" value="P:ADP-L-glycero-beta-D-manno-heptose biosynthetic process"/>
    <property type="evidence" value="ECO:0007669"/>
    <property type="project" value="UniProtKB-UniPathway"/>
</dbReference>
<comment type="catalytic activity">
    <reaction evidence="10">
        <text>D-glycero-beta-D-manno-heptose 1-phosphate + ATP + H(+) = ADP-D-glycero-beta-D-manno-heptose + diphosphate</text>
        <dbReference type="Rhea" id="RHEA:27465"/>
        <dbReference type="ChEBI" id="CHEBI:15378"/>
        <dbReference type="ChEBI" id="CHEBI:30616"/>
        <dbReference type="ChEBI" id="CHEBI:33019"/>
        <dbReference type="ChEBI" id="CHEBI:59967"/>
        <dbReference type="ChEBI" id="CHEBI:61593"/>
        <dbReference type="EC" id="2.7.7.70"/>
    </reaction>
</comment>
<name>A0A2N1PRB6_9BACT</name>
<dbReference type="CDD" id="cd01172">
    <property type="entry name" value="RfaE_like"/>
    <property type="match status" value="1"/>
</dbReference>
<protein>
    <recommendedName>
        <fullName evidence="10">Bifunctional protein HldE</fullName>
    </recommendedName>
    <domain>
        <recommendedName>
            <fullName evidence="10">D-beta-D-heptose 7-phosphate kinase</fullName>
            <ecNumber evidence="10">2.7.1.167</ecNumber>
        </recommendedName>
        <alternativeName>
            <fullName evidence="10">D-beta-D-heptose 7-phosphotransferase</fullName>
        </alternativeName>
        <alternativeName>
            <fullName evidence="10">D-glycero-beta-D-manno-heptose-7-phosphate kinase</fullName>
        </alternativeName>
    </domain>
    <domain>
        <recommendedName>
            <fullName evidence="10">D-beta-D-heptose 1-phosphate adenylyltransferase</fullName>
            <ecNumber evidence="10">2.7.7.70</ecNumber>
        </recommendedName>
        <alternativeName>
            <fullName evidence="10">D-glycero-beta-D-manno-heptose 1-phosphate adenylyltransferase</fullName>
        </alternativeName>
    </domain>
</protein>
<keyword evidence="6 10" id="KW-0418">Kinase</keyword>
<keyword evidence="4 10" id="KW-0548">Nucleotidyltransferase</keyword>
<proteinExistence type="inferred from homology"/>
<dbReference type="InterPro" id="IPR014729">
    <property type="entry name" value="Rossmann-like_a/b/a_fold"/>
</dbReference>